<dbReference type="PANTHER" id="PTHR42736:SF1">
    <property type="entry name" value="PROTEIN-GLUTAMINE GAMMA-GLUTAMYLTRANSFERASE"/>
    <property type="match status" value="1"/>
</dbReference>
<dbReference type="SUPFAM" id="SSF54001">
    <property type="entry name" value="Cysteine proteinases"/>
    <property type="match status" value="1"/>
</dbReference>
<comment type="caution">
    <text evidence="4">The sequence shown here is derived from an EMBL/GenBank/DDBJ whole genome shotgun (WGS) entry which is preliminary data.</text>
</comment>
<feature type="compositionally biased region" description="Polar residues" evidence="1">
    <location>
        <begin position="544"/>
        <end position="554"/>
    </location>
</feature>
<dbReference type="EMBL" id="DVFZ01000015">
    <property type="protein sequence ID" value="HIQ81757.1"/>
    <property type="molecule type" value="Genomic_DNA"/>
</dbReference>
<dbReference type="Pfam" id="PF01841">
    <property type="entry name" value="Transglut_core"/>
    <property type="match status" value="1"/>
</dbReference>
<keyword evidence="2" id="KW-0472">Membrane</keyword>
<evidence type="ECO:0000313" key="5">
    <source>
        <dbReference type="Proteomes" id="UP000824260"/>
    </source>
</evidence>
<gene>
    <name evidence="4" type="ORF">IAA52_01505</name>
</gene>
<dbReference type="AlphaFoldDB" id="A0A9D1CV91"/>
<reference evidence="4" key="2">
    <citation type="journal article" date="2021" name="PeerJ">
        <title>Extensive microbial diversity within the chicken gut microbiome revealed by metagenomics and culture.</title>
        <authorList>
            <person name="Gilroy R."/>
            <person name="Ravi A."/>
            <person name="Getino M."/>
            <person name="Pursley I."/>
            <person name="Horton D.L."/>
            <person name="Alikhan N.F."/>
            <person name="Baker D."/>
            <person name="Gharbi K."/>
            <person name="Hall N."/>
            <person name="Watson M."/>
            <person name="Adriaenssens E.M."/>
            <person name="Foster-Nyarko E."/>
            <person name="Jarju S."/>
            <person name="Secka A."/>
            <person name="Antonio M."/>
            <person name="Oren A."/>
            <person name="Chaudhuri R.R."/>
            <person name="La Ragione R."/>
            <person name="Hildebrand F."/>
            <person name="Pallen M.J."/>
        </authorList>
    </citation>
    <scope>NUCLEOTIDE SEQUENCE</scope>
    <source>
        <strain evidence="4">ChiSjej6B24-2974</strain>
    </source>
</reference>
<evidence type="ECO:0000256" key="2">
    <source>
        <dbReference type="SAM" id="Phobius"/>
    </source>
</evidence>
<dbReference type="Gene3D" id="3.10.620.30">
    <property type="match status" value="1"/>
</dbReference>
<feature type="transmembrane region" description="Helical" evidence="2">
    <location>
        <begin position="107"/>
        <end position="125"/>
    </location>
</feature>
<proteinExistence type="predicted"/>
<sequence length="796" mass="84949">MTRTQKFLRLLVTALIAALISGSVTNTILGATSLTAPWPLAYLWALGAGVLGAVMCMGIPGLVAALAVLAAFAGMAVLGGAFGARALFEALRAFWESGDASLLPAHAPAAAMLLGVALGFLFFALVKNRGGVFFAAVIALVALIAAYALGDQSGVGAAVPALIGLAAAYAHTSDGEQNARAYARALIPATLAVLVAFLLVPQGRLTWAPLENAANTLRNAFEDYFRFSQVRQTFSLQERGYNYTIMQGDEPSPRLGGPASPDLTPVMRVTADGDMLLRGTIRRDYTGYSWVDEGEKARYLYYDFPRRSTRADVFESDAVPGGEAAFSPVSAEVEMLDGGTSTLFAAHRLTDFSMDLQNAVYYNSIGEVFLARNVQEGDSYSFTALVQGDEEALNALTLARAGVEDAGYAEAADTCLALPATVERGVYDLAAQITAGAEGDFAMAAAIRDWLAENCRYTLEVDYPPEDRDFVSYFLLDSREGYCSYFASAMAVLCRAVGLPARYVEGYSLDAEPGETVVLTGENAHAWVEVYFNGVGWLSFDPTAASTEGQQGRTGENGDDGIHDNEGEQDMGESSFVPDAGDGENDPTPPPESPETTPSPTPDMGPSTPTPPPDPFAGETSPTPPPEGDATPPPEDAPEQSEDGERPSLTWLWIALGILLLLALIAAAVLWLRARLRKTDPALLAAKARTTEEAGLILCRAMLTLLSRTGQAPLGGEEIEAFAHRACVGALTNPDLEEFFHRLALSRYAREPLQAADLETGLRAYRRLRAGVRRSERLRFDLQRALHGLGDTTAIP</sequence>
<feature type="transmembrane region" description="Helical" evidence="2">
    <location>
        <begin position="66"/>
        <end position="87"/>
    </location>
</feature>
<dbReference type="Proteomes" id="UP000824260">
    <property type="component" value="Unassembled WGS sequence"/>
</dbReference>
<protein>
    <submittedName>
        <fullName evidence="4">Transglutaminase domain-containing protein</fullName>
    </submittedName>
</protein>
<dbReference type="InterPro" id="IPR002931">
    <property type="entry name" value="Transglutaminase-like"/>
</dbReference>
<feature type="transmembrane region" description="Helical" evidence="2">
    <location>
        <begin position="181"/>
        <end position="200"/>
    </location>
</feature>
<evidence type="ECO:0000256" key="1">
    <source>
        <dbReference type="SAM" id="MobiDB-lite"/>
    </source>
</evidence>
<feature type="compositionally biased region" description="Pro residues" evidence="1">
    <location>
        <begin position="587"/>
        <end position="615"/>
    </location>
</feature>
<evidence type="ECO:0000259" key="3">
    <source>
        <dbReference type="SMART" id="SM00460"/>
    </source>
</evidence>
<feature type="domain" description="Transglutaminase-like" evidence="3">
    <location>
        <begin position="475"/>
        <end position="544"/>
    </location>
</feature>
<keyword evidence="2" id="KW-1133">Transmembrane helix</keyword>
<name>A0A9D1CV91_9FIRM</name>
<keyword evidence="2" id="KW-0812">Transmembrane</keyword>
<dbReference type="InterPro" id="IPR052901">
    <property type="entry name" value="Bact_TGase-like"/>
</dbReference>
<dbReference type="InterPro" id="IPR038765">
    <property type="entry name" value="Papain-like_cys_pep_sf"/>
</dbReference>
<organism evidence="4 5">
    <name type="scientific">Candidatus Pullichristensenella stercorigallinarum</name>
    <dbReference type="NCBI Taxonomy" id="2840909"/>
    <lineage>
        <taxon>Bacteria</taxon>
        <taxon>Bacillati</taxon>
        <taxon>Bacillota</taxon>
        <taxon>Clostridia</taxon>
        <taxon>Candidatus Pullichristensenella</taxon>
    </lineage>
</organism>
<dbReference type="SMART" id="SM00460">
    <property type="entry name" value="TGc"/>
    <property type="match status" value="1"/>
</dbReference>
<feature type="transmembrane region" description="Helical" evidence="2">
    <location>
        <begin position="40"/>
        <end position="59"/>
    </location>
</feature>
<feature type="compositionally biased region" description="Pro residues" evidence="1">
    <location>
        <begin position="622"/>
        <end position="635"/>
    </location>
</feature>
<feature type="transmembrane region" description="Helical" evidence="2">
    <location>
        <begin position="132"/>
        <end position="149"/>
    </location>
</feature>
<reference evidence="4" key="1">
    <citation type="submission" date="2020-10" db="EMBL/GenBank/DDBJ databases">
        <authorList>
            <person name="Gilroy R."/>
        </authorList>
    </citation>
    <scope>NUCLEOTIDE SEQUENCE</scope>
    <source>
        <strain evidence="4">ChiSjej6B24-2974</strain>
    </source>
</reference>
<accession>A0A9D1CV91</accession>
<feature type="transmembrane region" description="Helical" evidence="2">
    <location>
        <begin position="155"/>
        <end position="172"/>
    </location>
</feature>
<evidence type="ECO:0000313" key="4">
    <source>
        <dbReference type="EMBL" id="HIQ81757.1"/>
    </source>
</evidence>
<feature type="region of interest" description="Disordered" evidence="1">
    <location>
        <begin position="543"/>
        <end position="644"/>
    </location>
</feature>
<feature type="transmembrane region" description="Helical" evidence="2">
    <location>
        <begin position="651"/>
        <end position="672"/>
    </location>
</feature>
<dbReference type="PANTHER" id="PTHR42736">
    <property type="entry name" value="PROTEIN-GLUTAMINE GAMMA-GLUTAMYLTRANSFERASE"/>
    <property type="match status" value="1"/>
</dbReference>